<evidence type="ECO:0000256" key="17">
    <source>
        <dbReference type="SAM" id="Coils"/>
    </source>
</evidence>
<keyword evidence="4" id="KW-0934">Plastid</keyword>
<keyword evidence="13" id="KW-0342">GTP-binding</keyword>
<evidence type="ECO:0000256" key="10">
    <source>
        <dbReference type="ARBA" id="ARBA00022842"/>
    </source>
</evidence>
<keyword evidence="12" id="KW-1133">Transmembrane helix</keyword>
<dbReference type="Pfam" id="PF11886">
    <property type="entry name" value="TOC159_MAD"/>
    <property type="match status" value="2"/>
</dbReference>
<protein>
    <recommendedName>
        <fullName evidence="19">AIG1-type G domain-containing protein</fullName>
    </recommendedName>
</protein>
<evidence type="ECO:0000256" key="5">
    <source>
        <dbReference type="ARBA" id="ARBA00022692"/>
    </source>
</evidence>
<keyword evidence="17" id="KW-0175">Coiled coil</keyword>
<keyword evidence="5" id="KW-0812">Transmembrane</keyword>
<keyword evidence="21" id="KW-1185">Reference proteome</keyword>
<comment type="caution">
    <text evidence="20">The sequence shown here is derived from an EMBL/GenBank/DDBJ whole genome shotgun (WGS) entry which is preliminary data.</text>
</comment>
<evidence type="ECO:0000256" key="15">
    <source>
        <dbReference type="ARBA" id="ARBA00023766"/>
    </source>
</evidence>
<dbReference type="InterPro" id="IPR024283">
    <property type="entry name" value="TOC159_MAD"/>
</dbReference>
<evidence type="ECO:0000256" key="3">
    <source>
        <dbReference type="ARBA" id="ARBA00022528"/>
    </source>
</evidence>
<keyword evidence="6" id="KW-0479">Metal-binding</keyword>
<evidence type="ECO:0000313" key="20">
    <source>
        <dbReference type="EMBL" id="KAG8369964.1"/>
    </source>
</evidence>
<keyword evidence="9" id="KW-1002">Plastid outer membrane</keyword>
<feature type="domain" description="AIG1-type G" evidence="19">
    <location>
        <begin position="768"/>
        <end position="995"/>
    </location>
</feature>
<evidence type="ECO:0000259" key="19">
    <source>
        <dbReference type="PROSITE" id="PS51720"/>
    </source>
</evidence>
<dbReference type="PANTHER" id="PTHR10903">
    <property type="entry name" value="GTPASE, IMAP FAMILY MEMBER-RELATED"/>
    <property type="match status" value="1"/>
</dbReference>
<feature type="region of interest" description="Disordered" evidence="18">
    <location>
        <begin position="37"/>
        <end position="88"/>
    </location>
</feature>
<gene>
    <name evidence="20" type="ORF">BUALT_Bualt14G0067900</name>
</gene>
<keyword evidence="11" id="KW-0653">Protein transport</keyword>
<dbReference type="GO" id="GO:0016787">
    <property type="term" value="F:hydrolase activity"/>
    <property type="evidence" value="ECO:0007669"/>
    <property type="project" value="UniProtKB-KW"/>
</dbReference>
<comment type="subcellular location">
    <subcellularLocation>
        <location evidence="15">Plastid</location>
        <location evidence="15">Chloroplast outer membrane</location>
        <topology evidence="15">Single-pass membrane protein</topology>
    </subcellularLocation>
</comment>
<evidence type="ECO:0000256" key="8">
    <source>
        <dbReference type="ARBA" id="ARBA00022801"/>
    </source>
</evidence>
<keyword evidence="14" id="KW-0472">Membrane</keyword>
<evidence type="ECO:0000256" key="4">
    <source>
        <dbReference type="ARBA" id="ARBA00022640"/>
    </source>
</evidence>
<evidence type="ECO:0000256" key="11">
    <source>
        <dbReference type="ARBA" id="ARBA00022927"/>
    </source>
</evidence>
<dbReference type="SUPFAM" id="SSF52540">
    <property type="entry name" value="P-loop containing nucleoside triphosphate hydrolases"/>
    <property type="match status" value="1"/>
</dbReference>
<evidence type="ECO:0000256" key="2">
    <source>
        <dbReference type="ARBA" id="ARBA00022448"/>
    </source>
</evidence>
<feature type="region of interest" description="Disordered" evidence="18">
    <location>
        <begin position="1"/>
        <end position="24"/>
    </location>
</feature>
<dbReference type="PROSITE" id="PS51720">
    <property type="entry name" value="G_AIG1"/>
    <property type="match status" value="1"/>
</dbReference>
<dbReference type="EMBL" id="WHWC01000014">
    <property type="protein sequence ID" value="KAG8369964.1"/>
    <property type="molecule type" value="Genomic_DNA"/>
</dbReference>
<evidence type="ECO:0000256" key="18">
    <source>
        <dbReference type="SAM" id="MobiDB-lite"/>
    </source>
</evidence>
<accession>A0AAV6WQ55</accession>
<evidence type="ECO:0000256" key="1">
    <source>
        <dbReference type="ARBA" id="ARBA00001946"/>
    </source>
</evidence>
<keyword evidence="3" id="KW-0150">Chloroplast</keyword>
<proteinExistence type="inferred from homology"/>
<evidence type="ECO:0000256" key="13">
    <source>
        <dbReference type="ARBA" id="ARBA00023134"/>
    </source>
</evidence>
<keyword evidence="10" id="KW-0460">Magnesium</keyword>
<comment type="similarity">
    <text evidence="16">Belongs to the TRAFAC class TrmE-Era-EngA-EngB-Septin-like GTPase superfamily. AIG1/Toc34/Toc159-like paraseptin GTPase family. TOC159 subfamily.</text>
</comment>
<dbReference type="InterPro" id="IPR027417">
    <property type="entry name" value="P-loop_NTPase"/>
</dbReference>
<reference evidence="20" key="1">
    <citation type="submission" date="2019-10" db="EMBL/GenBank/DDBJ databases">
        <authorList>
            <person name="Zhang R."/>
            <person name="Pan Y."/>
            <person name="Wang J."/>
            <person name="Ma R."/>
            <person name="Yu S."/>
        </authorList>
    </citation>
    <scope>NUCLEOTIDE SEQUENCE</scope>
    <source>
        <strain evidence="20">LA-IB0</strain>
        <tissue evidence="20">Leaf</tissue>
    </source>
</reference>
<evidence type="ECO:0000256" key="7">
    <source>
        <dbReference type="ARBA" id="ARBA00022741"/>
    </source>
</evidence>
<dbReference type="Gene3D" id="3.40.50.300">
    <property type="entry name" value="P-loop containing nucleotide triphosphate hydrolases"/>
    <property type="match status" value="1"/>
</dbReference>
<evidence type="ECO:0000256" key="14">
    <source>
        <dbReference type="ARBA" id="ARBA00023136"/>
    </source>
</evidence>
<dbReference type="PANTHER" id="PTHR10903:SF120">
    <property type="entry name" value="TRANSLOCASE OF CHLOROPLAST 159, CHLOROPLASTIC"/>
    <property type="match status" value="1"/>
</dbReference>
<dbReference type="GO" id="GO:0009707">
    <property type="term" value="C:chloroplast outer membrane"/>
    <property type="evidence" value="ECO:0007669"/>
    <property type="project" value="UniProtKB-SubCell"/>
</dbReference>
<dbReference type="GO" id="GO:0005525">
    <property type="term" value="F:GTP binding"/>
    <property type="evidence" value="ECO:0007669"/>
    <property type="project" value="UniProtKB-KW"/>
</dbReference>
<evidence type="ECO:0000256" key="16">
    <source>
        <dbReference type="ARBA" id="ARBA00023775"/>
    </source>
</evidence>
<sequence>MESSLHGVPLSATQMTPKAAPSISGIRAPLTVDESDFEFSVSSKSRRNSTTSSYYSGSELESEGGFASGEDEFESASERPYVTDPDDEVVEQTHFLKGYAFSRPFNKNPDENIVKESSNSSEVGIFRPLVKSPDEEFHKMSGDVGGNAIFRPFVRNPDGRISNFNDSDYSGDELVEDNDYVLRKSNSRPVVAVMDEEGSENEQITPVMDDSGDEFVKNDDDVLRKSNSRPVVAVMDDEVSEDEQITPVIDVKVSLVQKLNVPIAQISGDSDDDSQGSEILEDAGFSGIARIPSIEVLHRVNSAPKVRISEVDEVDDDELQAENMVEMEFVEDFVVSNGLKEEKDHISADMIQDKGLEGCREVGSDSLVENEECNSTSESEQKGDVMHFDETFQEIVLVDEGRKCVDLVHHREPVDLAEGTVSGNISYVDSAEELGCPPETVKLMESETESTSDFQVVSLDDGTPKSSKTVVEDNFVFNQDIESGKLESEDEQKIEFFSSTLSSKIESVDQGVDIQEVLSDGCPQFSEVSEAVIENEQIDLSNSLLKDAGNACQYALHGNELDREARNEAEYSEELSEEAENSIVHADAQAMEAETEMDQNSASLSSGEIFKNHVQEIDGEKVRDSDEGGISDCGQIIDYDGVVADGDSVKFTTFDGIGNLSMERDFADVGSMSQSTRPVVEAQSPHLFAPPTSNVDLDEGSSEIEKKLVKKILQIRVKYLRLLHRLGRSPEDSIATQVLYQLAIAEVRYSSQASNLDSAATELENDLDFHLSILVIGKTGVGKSATINSLFGETKAVINAFEPATNKVKEIIGTINGVKIKIFDTPGLRTSLVDQSVNRKILSSIKKVMKKSPPDIILYVDRLDTETSNLNDLPVLKMITSYLGSSIWRKSIIALTHATSVPPDGPDGYPLSYEVFVSQRTQDVQQLISRSSVEVMTMVDPGSMIPVSLVENHPLSESGESWRSDMVFLCYSIKTLSEVNSTVTIHYPSKTFGLESILVQKNESPETISVPLPDMTLPTSFSAENPSFRYRLLEPSPIRPAFDPNWWDRDCGYDEVVIEDKIVISGRFPAGISTKDKKEFNLHLQSSVWWDKTSVGLSVLRYRDDAIWGCKLQSELCVGRKSRLSVGACLDNKQSGQICIKMSCSDQLQIAALAFLPIAKAMLKKVFPNED</sequence>
<evidence type="ECO:0000313" key="21">
    <source>
        <dbReference type="Proteomes" id="UP000826271"/>
    </source>
</evidence>
<comment type="cofactor">
    <cofactor evidence="1">
        <name>Mg(2+)</name>
        <dbReference type="ChEBI" id="CHEBI:18420"/>
    </cofactor>
</comment>
<keyword evidence="2" id="KW-0813">Transport</keyword>
<feature type="compositionally biased region" description="Low complexity" evidence="18">
    <location>
        <begin position="38"/>
        <end position="65"/>
    </location>
</feature>
<dbReference type="Proteomes" id="UP000826271">
    <property type="component" value="Unassembled WGS sequence"/>
</dbReference>
<feature type="coiled-coil region" evidence="17">
    <location>
        <begin position="561"/>
        <end position="596"/>
    </location>
</feature>
<dbReference type="GO" id="GO:0015031">
    <property type="term" value="P:protein transport"/>
    <property type="evidence" value="ECO:0007669"/>
    <property type="project" value="UniProtKB-KW"/>
</dbReference>
<dbReference type="GO" id="GO:0045036">
    <property type="term" value="P:protein targeting to chloroplast"/>
    <property type="evidence" value="ECO:0007669"/>
    <property type="project" value="TreeGrafter"/>
</dbReference>
<dbReference type="InterPro" id="IPR045058">
    <property type="entry name" value="GIMA/IAN/Toc"/>
</dbReference>
<dbReference type="AlphaFoldDB" id="A0AAV6WQ55"/>
<evidence type="ECO:0000256" key="12">
    <source>
        <dbReference type="ARBA" id="ARBA00022989"/>
    </source>
</evidence>
<evidence type="ECO:0000256" key="9">
    <source>
        <dbReference type="ARBA" id="ARBA00022805"/>
    </source>
</evidence>
<dbReference type="Pfam" id="PF04548">
    <property type="entry name" value="AIG1"/>
    <property type="match status" value="1"/>
</dbReference>
<keyword evidence="7" id="KW-0547">Nucleotide-binding</keyword>
<keyword evidence="8" id="KW-0378">Hydrolase</keyword>
<dbReference type="GO" id="GO:0046872">
    <property type="term" value="F:metal ion binding"/>
    <property type="evidence" value="ECO:0007669"/>
    <property type="project" value="UniProtKB-KW"/>
</dbReference>
<name>A0AAV6WQ55_9LAMI</name>
<evidence type="ECO:0000256" key="6">
    <source>
        <dbReference type="ARBA" id="ARBA00022723"/>
    </source>
</evidence>
<organism evidence="20 21">
    <name type="scientific">Buddleja alternifolia</name>
    <dbReference type="NCBI Taxonomy" id="168488"/>
    <lineage>
        <taxon>Eukaryota</taxon>
        <taxon>Viridiplantae</taxon>
        <taxon>Streptophyta</taxon>
        <taxon>Embryophyta</taxon>
        <taxon>Tracheophyta</taxon>
        <taxon>Spermatophyta</taxon>
        <taxon>Magnoliopsida</taxon>
        <taxon>eudicotyledons</taxon>
        <taxon>Gunneridae</taxon>
        <taxon>Pentapetalae</taxon>
        <taxon>asterids</taxon>
        <taxon>lamiids</taxon>
        <taxon>Lamiales</taxon>
        <taxon>Scrophulariaceae</taxon>
        <taxon>Buddlejeae</taxon>
        <taxon>Buddleja</taxon>
    </lineage>
</organism>
<dbReference type="InterPro" id="IPR006703">
    <property type="entry name" value="G_AIG1"/>
</dbReference>